<evidence type="ECO:0000256" key="3">
    <source>
        <dbReference type="ARBA" id="ARBA00022723"/>
    </source>
</evidence>
<accession>A0A0C2TFR0</accession>
<evidence type="ECO:0000313" key="7">
    <source>
        <dbReference type="EMBL" id="KIL65704.1"/>
    </source>
</evidence>
<dbReference type="PANTHER" id="PTHR35201">
    <property type="entry name" value="TERPENE SYNTHASE"/>
    <property type="match status" value="1"/>
</dbReference>
<dbReference type="SUPFAM" id="SSF48576">
    <property type="entry name" value="Terpenoid synthases"/>
    <property type="match status" value="1"/>
</dbReference>
<sequence>MPTAITKAPSSFVLPDLVSYCTYPLRINPHLHEQAHLSEQWLLSGARHKPKKRVAFMGLKGAALAAACYPDADASRLRVIADFINYLFNLDDWLDEFDVDSTGSMEECCIGAMRDPINFQTDTRAGTLTKSFFGRFNLTAGPDCSERFIYSMQLFFRAATQQASDRMNNDIPDLESYIACRRDTSACKPCFQLIEYAGGFELPEEVLQHPIIQSLEEATNDLVTFSNDVFSYNVEQSRHDTHNMVAVMMNEMGLSLQEAVDLAGDYCKASVDRFEHDRQLLRSWGPEIDAMVDKYVDGLQNWIIGSLHWSFDTERYFGKQGLEIKRHQVVQLLPKRTK</sequence>
<dbReference type="PANTHER" id="PTHR35201:SF4">
    <property type="entry name" value="BETA-PINACENE SYNTHASE-RELATED"/>
    <property type="match status" value="1"/>
</dbReference>
<reference evidence="7 8" key="1">
    <citation type="submission" date="2014-04" db="EMBL/GenBank/DDBJ databases">
        <title>Evolutionary Origins and Diversification of the Mycorrhizal Mutualists.</title>
        <authorList>
            <consortium name="DOE Joint Genome Institute"/>
            <consortium name="Mycorrhizal Genomics Consortium"/>
            <person name="Kohler A."/>
            <person name="Kuo A."/>
            <person name="Nagy L.G."/>
            <person name="Floudas D."/>
            <person name="Copeland A."/>
            <person name="Barry K.W."/>
            <person name="Cichocki N."/>
            <person name="Veneault-Fourrey C."/>
            <person name="LaButti K."/>
            <person name="Lindquist E.A."/>
            <person name="Lipzen A."/>
            <person name="Lundell T."/>
            <person name="Morin E."/>
            <person name="Murat C."/>
            <person name="Riley R."/>
            <person name="Ohm R."/>
            <person name="Sun H."/>
            <person name="Tunlid A."/>
            <person name="Henrissat B."/>
            <person name="Grigoriev I.V."/>
            <person name="Hibbett D.S."/>
            <person name="Martin F."/>
        </authorList>
    </citation>
    <scope>NUCLEOTIDE SEQUENCE [LARGE SCALE GENOMIC DNA]</scope>
    <source>
        <strain evidence="7 8">Koide BX008</strain>
    </source>
</reference>
<dbReference type="InterPro" id="IPR008949">
    <property type="entry name" value="Isoprenoid_synthase_dom_sf"/>
</dbReference>
<dbReference type="Pfam" id="PF19086">
    <property type="entry name" value="Terpene_syn_C_2"/>
    <property type="match status" value="1"/>
</dbReference>
<dbReference type="GO" id="GO:0008299">
    <property type="term" value="P:isoprenoid biosynthetic process"/>
    <property type="evidence" value="ECO:0007669"/>
    <property type="project" value="UniProtKB-ARBA"/>
</dbReference>
<dbReference type="InterPro" id="IPR034686">
    <property type="entry name" value="Terpene_cyclase-like_2"/>
</dbReference>
<dbReference type="GO" id="GO:0046872">
    <property type="term" value="F:metal ion binding"/>
    <property type="evidence" value="ECO:0007669"/>
    <property type="project" value="UniProtKB-KW"/>
</dbReference>
<dbReference type="SFLD" id="SFLDS00005">
    <property type="entry name" value="Isoprenoid_Synthase_Type_I"/>
    <property type="match status" value="1"/>
</dbReference>
<comment type="similarity">
    <text evidence="2 6">Belongs to the terpene synthase family.</text>
</comment>
<organism evidence="7 8">
    <name type="scientific">Amanita muscaria (strain Koide BX008)</name>
    <dbReference type="NCBI Taxonomy" id="946122"/>
    <lineage>
        <taxon>Eukaryota</taxon>
        <taxon>Fungi</taxon>
        <taxon>Dikarya</taxon>
        <taxon>Basidiomycota</taxon>
        <taxon>Agaricomycotina</taxon>
        <taxon>Agaricomycetes</taxon>
        <taxon>Agaricomycetidae</taxon>
        <taxon>Agaricales</taxon>
        <taxon>Pluteineae</taxon>
        <taxon>Amanitaceae</taxon>
        <taxon>Amanita</taxon>
    </lineage>
</organism>
<keyword evidence="8" id="KW-1185">Reference proteome</keyword>
<name>A0A0C2TFR0_AMAMK</name>
<dbReference type="HOGENOM" id="CLU_042538_2_1_1"/>
<comment type="cofactor">
    <cofactor evidence="1 6">
        <name>Mg(2+)</name>
        <dbReference type="ChEBI" id="CHEBI:18420"/>
    </cofactor>
</comment>
<dbReference type="GO" id="GO:0010333">
    <property type="term" value="F:terpene synthase activity"/>
    <property type="evidence" value="ECO:0007669"/>
    <property type="project" value="InterPro"/>
</dbReference>
<proteinExistence type="inferred from homology"/>
<evidence type="ECO:0000256" key="5">
    <source>
        <dbReference type="ARBA" id="ARBA00023239"/>
    </source>
</evidence>
<dbReference type="Proteomes" id="UP000054549">
    <property type="component" value="Unassembled WGS sequence"/>
</dbReference>
<dbReference type="SFLD" id="SFLDG01020">
    <property type="entry name" value="Terpene_Cyclase_Like_2"/>
    <property type="match status" value="1"/>
</dbReference>
<keyword evidence="3 6" id="KW-0479">Metal-binding</keyword>
<dbReference type="InParanoid" id="A0A0C2TFR0"/>
<dbReference type="OrthoDB" id="2861623at2759"/>
<evidence type="ECO:0000313" key="8">
    <source>
        <dbReference type="Proteomes" id="UP000054549"/>
    </source>
</evidence>
<dbReference type="Gene3D" id="1.10.600.10">
    <property type="entry name" value="Farnesyl Diphosphate Synthase"/>
    <property type="match status" value="1"/>
</dbReference>
<keyword evidence="4 6" id="KW-0460">Magnesium</keyword>
<evidence type="ECO:0000256" key="6">
    <source>
        <dbReference type="RuleBase" id="RU366034"/>
    </source>
</evidence>
<dbReference type="EMBL" id="KN818240">
    <property type="protein sequence ID" value="KIL65704.1"/>
    <property type="molecule type" value="Genomic_DNA"/>
</dbReference>
<dbReference type="EC" id="4.2.3.-" evidence="6"/>
<evidence type="ECO:0000256" key="1">
    <source>
        <dbReference type="ARBA" id="ARBA00001946"/>
    </source>
</evidence>
<evidence type="ECO:0000256" key="4">
    <source>
        <dbReference type="ARBA" id="ARBA00022842"/>
    </source>
</evidence>
<keyword evidence="5 6" id="KW-0456">Lyase</keyword>
<protein>
    <recommendedName>
        <fullName evidence="6">Terpene synthase</fullName>
        <ecNumber evidence="6">4.2.3.-</ecNumber>
    </recommendedName>
</protein>
<dbReference type="AlphaFoldDB" id="A0A0C2TFR0"/>
<gene>
    <name evidence="7" type="ORF">M378DRAFT_457656</name>
</gene>
<evidence type="ECO:0000256" key="2">
    <source>
        <dbReference type="ARBA" id="ARBA00006333"/>
    </source>
</evidence>
<dbReference type="STRING" id="946122.A0A0C2TFR0"/>